<protein>
    <submittedName>
        <fullName evidence="2">Uncharacterized protein LOC105433339</fullName>
    </submittedName>
</protein>
<reference evidence="2" key="1">
    <citation type="submission" date="2025-08" db="UniProtKB">
        <authorList>
            <consortium name="RefSeq"/>
        </authorList>
    </citation>
    <scope>IDENTIFICATION</scope>
</reference>
<gene>
    <name evidence="2" type="primary">LOC105433339</name>
</gene>
<name>A0A6I9X2V4_9HYME</name>
<dbReference type="KEGG" id="pbar:105433339"/>
<dbReference type="Proteomes" id="UP000504615">
    <property type="component" value="Unplaced"/>
</dbReference>
<evidence type="ECO:0000313" key="2">
    <source>
        <dbReference type="RefSeq" id="XP_011646914.1"/>
    </source>
</evidence>
<keyword evidence="1" id="KW-1185">Reference proteome</keyword>
<accession>A0A6I9X2V4</accession>
<organism evidence="1 2">
    <name type="scientific">Pogonomyrmex barbatus</name>
    <name type="common">red harvester ant</name>
    <dbReference type="NCBI Taxonomy" id="144034"/>
    <lineage>
        <taxon>Eukaryota</taxon>
        <taxon>Metazoa</taxon>
        <taxon>Ecdysozoa</taxon>
        <taxon>Arthropoda</taxon>
        <taxon>Hexapoda</taxon>
        <taxon>Insecta</taxon>
        <taxon>Pterygota</taxon>
        <taxon>Neoptera</taxon>
        <taxon>Endopterygota</taxon>
        <taxon>Hymenoptera</taxon>
        <taxon>Apocrita</taxon>
        <taxon>Aculeata</taxon>
        <taxon>Formicoidea</taxon>
        <taxon>Formicidae</taxon>
        <taxon>Myrmicinae</taxon>
        <taxon>Pogonomyrmex</taxon>
    </lineage>
</organism>
<dbReference type="AlphaFoldDB" id="A0A6I9X2V4"/>
<dbReference type="GeneID" id="105433339"/>
<dbReference type="RefSeq" id="XP_011646914.1">
    <property type="nucleotide sequence ID" value="XM_011648612.2"/>
</dbReference>
<dbReference type="OrthoDB" id="29058at2759"/>
<evidence type="ECO:0000313" key="1">
    <source>
        <dbReference type="Proteomes" id="UP000504615"/>
    </source>
</evidence>
<proteinExistence type="predicted"/>
<sequence length="649" mass="73105">MLGDKIFIKSVAHRFSKISHFGEVNRVCQFCKKTFCCMKCRDRHVDKAHPDVNVNCSLCASKILPIRQYESAKLNLKDEKLLCHIVDKHLPLHCRLCGDLFESKEDFKSIAACKWFERWHCLTSPNNHELLQKKPKCSSGSDYNGSRFSTPPEIYRKTSTPMFVGQKVDFETLCVPDFSLKTPPIIQSDVISKSNNQDTQFFSFLQNISNGETTPFRTAKNEQFSRTNSGRKLNIMKEQKETTDNETEKITANANKVSSSDMNLTMPTENILQDSPKLDDIRENVMKKVRFSDHYETAVGIEDLIESYMRDILNTSTEEEGDAHDVTNAQKANTTKNMKDTKDTVDTKITEDTKVVKDTKCSLIRKKFLNDSPIEVIQNNAKSIEKEKCNPKESNISLSTVNQGDSNTVVMVMLMQSNSKGLTSDLMPLISSGLKKMQEQLSVNGQSSSNTIEPSSTPNLCRKSITKMKMSVSSVKSYSPSSAMMTNSRQIASSIQNRENTNSGGFLSIIAHAMKHALRNFSVSSFRIPTMSIKTAKEIRQQETIEEFSQESFSDVNNSQVRPGKRAREVTEASSKEELIALDIRSPLAKRQRGWYNMIRGRQPISRMRNSRVTTSPRGISAETQVFSQGSLTVGDTVLPLPARAHQLT</sequence>